<comment type="caution">
    <text evidence="1">The sequence shown here is derived from an EMBL/GenBank/DDBJ whole genome shotgun (WGS) entry which is preliminary data.</text>
</comment>
<sequence length="80" mass="8725">TSFYRTPRSLSSLSVLSSSIASLAITGDLLEHFGLSSSYPSELHISCLYGLHMPRPAPLINALAHCHANCLMDHDRRAES</sequence>
<protein>
    <submittedName>
        <fullName evidence="1">Uncharacterized protein</fullName>
    </submittedName>
</protein>
<dbReference type="EMBL" id="CASHTH010004049">
    <property type="protein sequence ID" value="CAI8052881.1"/>
    <property type="molecule type" value="Genomic_DNA"/>
</dbReference>
<feature type="non-terminal residue" evidence="1">
    <location>
        <position position="1"/>
    </location>
</feature>
<dbReference type="AlphaFoldDB" id="A0AA35TTN0"/>
<evidence type="ECO:0000313" key="1">
    <source>
        <dbReference type="EMBL" id="CAI8052881.1"/>
    </source>
</evidence>
<name>A0AA35TTN0_GEOBA</name>
<feature type="non-terminal residue" evidence="1">
    <location>
        <position position="80"/>
    </location>
</feature>
<dbReference type="Proteomes" id="UP001174909">
    <property type="component" value="Unassembled WGS sequence"/>
</dbReference>
<keyword evidence="2" id="KW-1185">Reference proteome</keyword>
<gene>
    <name evidence="1" type="ORF">GBAR_LOCUS28936</name>
</gene>
<proteinExistence type="predicted"/>
<reference evidence="1" key="1">
    <citation type="submission" date="2023-03" db="EMBL/GenBank/DDBJ databases">
        <authorList>
            <person name="Steffen K."/>
            <person name="Cardenas P."/>
        </authorList>
    </citation>
    <scope>NUCLEOTIDE SEQUENCE</scope>
</reference>
<organism evidence="1 2">
    <name type="scientific">Geodia barretti</name>
    <name type="common">Barrett's horny sponge</name>
    <dbReference type="NCBI Taxonomy" id="519541"/>
    <lineage>
        <taxon>Eukaryota</taxon>
        <taxon>Metazoa</taxon>
        <taxon>Porifera</taxon>
        <taxon>Demospongiae</taxon>
        <taxon>Heteroscleromorpha</taxon>
        <taxon>Tetractinellida</taxon>
        <taxon>Astrophorina</taxon>
        <taxon>Geodiidae</taxon>
        <taxon>Geodia</taxon>
    </lineage>
</organism>
<evidence type="ECO:0000313" key="2">
    <source>
        <dbReference type="Proteomes" id="UP001174909"/>
    </source>
</evidence>
<accession>A0AA35TTN0</accession>